<reference evidence="7" key="1">
    <citation type="submission" date="2009-09" db="EMBL/GenBank/DDBJ databases">
        <title>The complete genome of Nakamurella multipartita DSM 44233.</title>
        <authorList>
            <consortium name="US DOE Joint Genome Institute (JGI-PGF)"/>
            <person name="Lucas S."/>
            <person name="Copeland A."/>
            <person name="Lapidus A."/>
            <person name="Glavina del Rio T."/>
            <person name="Dalin E."/>
            <person name="Tice H."/>
            <person name="Bruce D."/>
            <person name="Goodwin L."/>
            <person name="Pitluck S."/>
            <person name="Kyrpides N."/>
            <person name="Mavromatis K."/>
            <person name="Ivanova N."/>
            <person name="Ovchinnikova G."/>
            <person name="Sims D."/>
            <person name="Meincke L."/>
            <person name="Brettin T."/>
            <person name="Detter J.C."/>
            <person name="Han C."/>
            <person name="Larimer F."/>
            <person name="Land M."/>
            <person name="Hauser L."/>
            <person name="Markowitz V."/>
            <person name="Cheng J.-F."/>
            <person name="Hugenholtz P."/>
            <person name="Woyke T."/>
            <person name="Wu D."/>
            <person name="Klenk H.-P."/>
            <person name="Eisen J.A."/>
        </authorList>
    </citation>
    <scope>NUCLEOTIDE SEQUENCE [LARGE SCALE GENOMIC DNA]</scope>
    <source>
        <strain evidence="7">ATCC 700099 / DSM 44233 / CIP 104796 / JCM 9543 / NBRC 105858 / Y-104</strain>
    </source>
</reference>
<dbReference type="OrthoDB" id="3928741at2"/>
<keyword evidence="1" id="KW-0805">Transcription regulation</keyword>
<evidence type="ECO:0000313" key="6">
    <source>
        <dbReference type="EMBL" id="ACV77502.1"/>
    </source>
</evidence>
<feature type="domain" description="OmpR/PhoB-type" evidence="5">
    <location>
        <begin position="353"/>
        <end position="417"/>
    </location>
</feature>
<dbReference type="eggNOG" id="COG3284">
    <property type="taxonomic scope" value="Bacteria"/>
</dbReference>
<dbReference type="InterPro" id="IPR029016">
    <property type="entry name" value="GAF-like_dom_sf"/>
</dbReference>
<dbReference type="GO" id="GO:0006355">
    <property type="term" value="P:regulation of DNA-templated transcription"/>
    <property type="evidence" value="ECO:0007669"/>
    <property type="project" value="InterPro"/>
</dbReference>
<proteinExistence type="predicted"/>
<evidence type="ECO:0000313" key="7">
    <source>
        <dbReference type="Proteomes" id="UP000002218"/>
    </source>
</evidence>
<dbReference type="HOGENOM" id="CLU_037518_1_0_11"/>
<dbReference type="Gene3D" id="3.30.450.40">
    <property type="match status" value="1"/>
</dbReference>
<feature type="region of interest" description="Disordered" evidence="4">
    <location>
        <begin position="1"/>
        <end position="22"/>
    </location>
</feature>
<dbReference type="AlphaFoldDB" id="C8XCD7"/>
<dbReference type="STRING" id="479431.Namu_1094"/>
<dbReference type="InParanoid" id="C8XCD7"/>
<dbReference type="RefSeq" id="WP_015746416.1">
    <property type="nucleotide sequence ID" value="NC_013235.1"/>
</dbReference>
<organism evidence="6 7">
    <name type="scientific">Nakamurella multipartita (strain ATCC 700099 / DSM 44233 / CIP 104796 / JCM 9543 / NBRC 105858 / Y-104)</name>
    <name type="common">Microsphaera multipartita</name>
    <dbReference type="NCBI Taxonomy" id="479431"/>
    <lineage>
        <taxon>Bacteria</taxon>
        <taxon>Bacillati</taxon>
        <taxon>Actinomycetota</taxon>
        <taxon>Actinomycetes</taxon>
        <taxon>Nakamurellales</taxon>
        <taxon>Nakamurellaceae</taxon>
        <taxon>Nakamurella</taxon>
    </lineage>
</organism>
<keyword evidence="2" id="KW-0238">DNA-binding</keyword>
<dbReference type="Proteomes" id="UP000002218">
    <property type="component" value="Chromosome"/>
</dbReference>
<feature type="region of interest" description="Disordered" evidence="4">
    <location>
        <begin position="534"/>
        <end position="556"/>
    </location>
</feature>
<gene>
    <name evidence="6" type="ordered locus">Namu_1094</name>
</gene>
<name>C8XCD7_NAKMY</name>
<evidence type="ECO:0000259" key="5">
    <source>
        <dbReference type="SMART" id="SM00862"/>
    </source>
</evidence>
<evidence type="ECO:0000256" key="3">
    <source>
        <dbReference type="ARBA" id="ARBA00023163"/>
    </source>
</evidence>
<evidence type="ECO:0000256" key="1">
    <source>
        <dbReference type="ARBA" id="ARBA00023015"/>
    </source>
</evidence>
<dbReference type="SMART" id="SM00862">
    <property type="entry name" value="Trans_reg_C"/>
    <property type="match status" value="1"/>
</dbReference>
<accession>C8XCD7</accession>
<dbReference type="InterPro" id="IPR036388">
    <property type="entry name" value="WH-like_DNA-bd_sf"/>
</dbReference>
<keyword evidence="7" id="KW-1185">Reference proteome</keyword>
<dbReference type="InterPro" id="IPR003018">
    <property type="entry name" value="GAF"/>
</dbReference>
<protein>
    <submittedName>
        <fullName evidence="6">Transcriptional regulator domain protein</fullName>
    </submittedName>
</protein>
<dbReference type="Pfam" id="PF01590">
    <property type="entry name" value="GAF"/>
    <property type="match status" value="1"/>
</dbReference>
<dbReference type="InterPro" id="IPR001867">
    <property type="entry name" value="OmpR/PhoB-type_DNA-bd"/>
</dbReference>
<dbReference type="GO" id="GO:0003677">
    <property type="term" value="F:DNA binding"/>
    <property type="evidence" value="ECO:0007669"/>
    <property type="project" value="UniProtKB-KW"/>
</dbReference>
<keyword evidence="3" id="KW-0804">Transcription</keyword>
<reference evidence="6 7" key="2">
    <citation type="journal article" date="2010" name="Stand. Genomic Sci.">
        <title>Complete genome sequence of Nakamurella multipartita type strain (Y-104).</title>
        <authorList>
            <person name="Tice H."/>
            <person name="Mayilraj S."/>
            <person name="Sims D."/>
            <person name="Lapidus A."/>
            <person name="Nolan M."/>
            <person name="Lucas S."/>
            <person name="Glavina Del Rio T."/>
            <person name="Copeland A."/>
            <person name="Cheng J.F."/>
            <person name="Meincke L."/>
            <person name="Bruce D."/>
            <person name="Goodwin L."/>
            <person name="Pitluck S."/>
            <person name="Ivanova N."/>
            <person name="Mavromatis K."/>
            <person name="Ovchinnikova G."/>
            <person name="Pati A."/>
            <person name="Chen A."/>
            <person name="Palaniappan K."/>
            <person name="Land M."/>
            <person name="Hauser L."/>
            <person name="Chang Y.J."/>
            <person name="Jeffries C.D."/>
            <person name="Detter J.C."/>
            <person name="Brettin T."/>
            <person name="Rohde M."/>
            <person name="Goker M."/>
            <person name="Bristow J."/>
            <person name="Eisen J.A."/>
            <person name="Markowitz V."/>
            <person name="Hugenholtz P."/>
            <person name="Kyrpides N.C."/>
            <person name="Klenk H.P."/>
            <person name="Chen F."/>
        </authorList>
    </citation>
    <scope>NUCLEOTIDE SEQUENCE [LARGE SCALE GENOMIC DNA]</scope>
    <source>
        <strain evidence="7">ATCC 700099 / DSM 44233 / CIP 104796 / JCM 9543 / NBRC 105858 / Y-104</strain>
    </source>
</reference>
<sequence length="556" mass="59965">MTERSAPPRGPDGGPDSGPVDLLGQFLGADAHDHELRPRARAAFLDPDDRARALRAAYEKVLSGDMDAFVSDRIQSSWGRALAAGVDPDSQRPPRLHEIREIRRLRAEHPLAPFVPALAGLLGDDSVVGTHILVIASAAGEVLWRVGSPDVIRLAESLEFVEGARWSEDAVGTNAIGNAVVEGRANQVFSAEHLVRSHHNWVCSAAPVYDPETRALLGVLDVSGPYRNAHPDALALVRCGAALVHEMLRGARREADERARDLVRQQHRAVDGIALLSPGGRPVLGELPTLTPSLIDQAHRTGRLTLPDGSELPAQPQGEYLIVELPPARTRAARPTLELRFLGAGEARAVVNGREVGLSQRRAEILTLLATSPHGLTADELASEIYGDDGIRTTVRAEMHRIRAILDGCIRSNPYCFEPDLVLTADFLQVTRLVRAGKLGAALDAYGGPLLPRSSVLPIELLRDELHEGVRHAVLSAPGVAHLRRWVESEVGAMDPQAIRLLLSRLPAADSARAYLAARLRRIDREFGVPAMAGRRSVPPQPVGARATGVRTAPGR</sequence>
<evidence type="ECO:0000256" key="4">
    <source>
        <dbReference type="SAM" id="MobiDB-lite"/>
    </source>
</evidence>
<dbReference type="eggNOG" id="COG0745">
    <property type="taxonomic scope" value="Bacteria"/>
</dbReference>
<evidence type="ECO:0000256" key="2">
    <source>
        <dbReference type="ARBA" id="ARBA00023125"/>
    </source>
</evidence>
<dbReference type="EMBL" id="CP001737">
    <property type="protein sequence ID" value="ACV77502.1"/>
    <property type="molecule type" value="Genomic_DNA"/>
</dbReference>
<dbReference type="Gene3D" id="1.10.10.10">
    <property type="entry name" value="Winged helix-like DNA-binding domain superfamily/Winged helix DNA-binding domain"/>
    <property type="match status" value="1"/>
</dbReference>
<dbReference type="GO" id="GO:0000160">
    <property type="term" value="P:phosphorelay signal transduction system"/>
    <property type="evidence" value="ECO:0007669"/>
    <property type="project" value="InterPro"/>
</dbReference>
<dbReference type="KEGG" id="nml:Namu_1094"/>